<organism evidence="10 11">
    <name type="scientific">Ceutorhynchus assimilis</name>
    <name type="common">cabbage seed weevil</name>
    <dbReference type="NCBI Taxonomy" id="467358"/>
    <lineage>
        <taxon>Eukaryota</taxon>
        <taxon>Metazoa</taxon>
        <taxon>Ecdysozoa</taxon>
        <taxon>Arthropoda</taxon>
        <taxon>Hexapoda</taxon>
        <taxon>Insecta</taxon>
        <taxon>Pterygota</taxon>
        <taxon>Neoptera</taxon>
        <taxon>Endopterygota</taxon>
        <taxon>Coleoptera</taxon>
        <taxon>Polyphaga</taxon>
        <taxon>Cucujiformia</taxon>
        <taxon>Curculionidae</taxon>
        <taxon>Ceutorhynchinae</taxon>
        <taxon>Ceutorhynchus</taxon>
    </lineage>
</organism>
<evidence type="ECO:0000256" key="8">
    <source>
        <dbReference type="RuleBase" id="RU003476"/>
    </source>
</evidence>
<evidence type="ECO:0000256" key="6">
    <source>
        <dbReference type="ARBA" id="ARBA00022842"/>
    </source>
</evidence>
<reference evidence="10" key="1">
    <citation type="submission" date="2022-01" db="EMBL/GenBank/DDBJ databases">
        <authorList>
            <person name="King R."/>
        </authorList>
    </citation>
    <scope>NUCLEOTIDE SEQUENCE</scope>
</reference>
<keyword evidence="5 8" id="KW-0378">Hydrolase</keyword>
<dbReference type="InterPro" id="IPR000086">
    <property type="entry name" value="NUDIX_hydrolase_dom"/>
</dbReference>
<dbReference type="PANTHER" id="PTHR22769">
    <property type="entry name" value="MUTT/NUDIX HYDROLASE"/>
    <property type="match status" value="1"/>
</dbReference>
<evidence type="ECO:0000256" key="5">
    <source>
        <dbReference type="ARBA" id="ARBA00022801"/>
    </source>
</evidence>
<dbReference type="OrthoDB" id="10005910at2759"/>
<dbReference type="EMBL" id="OU892281">
    <property type="protein sequence ID" value="CAG9768876.1"/>
    <property type="molecule type" value="Genomic_DNA"/>
</dbReference>
<dbReference type="SUPFAM" id="SSF55811">
    <property type="entry name" value="Nudix"/>
    <property type="match status" value="1"/>
</dbReference>
<dbReference type="PROSITE" id="PS00893">
    <property type="entry name" value="NUDIX_BOX"/>
    <property type="match status" value="1"/>
</dbReference>
<evidence type="ECO:0000259" key="9">
    <source>
        <dbReference type="PROSITE" id="PS51462"/>
    </source>
</evidence>
<keyword evidence="11" id="KW-1185">Reference proteome</keyword>
<dbReference type="InterPro" id="IPR020084">
    <property type="entry name" value="NUDIX_hydrolase_CS"/>
</dbReference>
<dbReference type="InterPro" id="IPR020476">
    <property type="entry name" value="Nudix_hydrolase"/>
</dbReference>
<keyword evidence="7" id="KW-0464">Manganese</keyword>
<dbReference type="InterPro" id="IPR015797">
    <property type="entry name" value="NUDIX_hydrolase-like_dom_sf"/>
</dbReference>
<dbReference type="PROSITE" id="PS51462">
    <property type="entry name" value="NUDIX"/>
    <property type="match status" value="1"/>
</dbReference>
<proteinExistence type="inferred from homology"/>
<keyword evidence="6" id="KW-0460">Magnesium</keyword>
<evidence type="ECO:0000256" key="4">
    <source>
        <dbReference type="ARBA" id="ARBA00022723"/>
    </source>
</evidence>
<protein>
    <recommendedName>
        <fullName evidence="9">Nudix hydrolase domain-containing protein</fullName>
    </recommendedName>
</protein>
<dbReference type="InterPro" id="IPR042970">
    <property type="entry name" value="NUDT18_NUDIX"/>
</dbReference>
<feature type="domain" description="Nudix hydrolase" evidence="9">
    <location>
        <begin position="57"/>
        <end position="182"/>
    </location>
</feature>
<evidence type="ECO:0000256" key="1">
    <source>
        <dbReference type="ARBA" id="ARBA00001936"/>
    </source>
</evidence>
<evidence type="ECO:0000256" key="2">
    <source>
        <dbReference type="ARBA" id="ARBA00001946"/>
    </source>
</evidence>
<comment type="cofactor">
    <cofactor evidence="2">
        <name>Mg(2+)</name>
        <dbReference type="ChEBI" id="CHEBI:18420"/>
    </cofactor>
</comment>
<evidence type="ECO:0000256" key="7">
    <source>
        <dbReference type="ARBA" id="ARBA00023211"/>
    </source>
</evidence>
<name>A0A9N9MTP0_9CUCU</name>
<dbReference type="AlphaFoldDB" id="A0A9N9MTP0"/>
<dbReference type="PANTHER" id="PTHR22769:SF56">
    <property type="entry name" value="8-OXO-DGDP PHOSPHATASE NUDT18"/>
    <property type="match status" value="1"/>
</dbReference>
<accession>A0A9N9MTP0</accession>
<dbReference type="Proteomes" id="UP001152799">
    <property type="component" value="Chromosome 5"/>
</dbReference>
<comment type="cofactor">
    <cofactor evidence="1">
        <name>Mn(2+)</name>
        <dbReference type="ChEBI" id="CHEBI:29035"/>
    </cofactor>
</comment>
<dbReference type="GO" id="GO:0046872">
    <property type="term" value="F:metal ion binding"/>
    <property type="evidence" value="ECO:0007669"/>
    <property type="project" value="UniProtKB-KW"/>
</dbReference>
<sequence>MPDTVESNLSKVLNGLPLDGEEAEICDFSLEEQNEALESQGIQPTVDPKYKPVVGETVTYIVACVILNEQGDVLMMQEAKKTCAGKWYLPAGRMEKGETIVEACKREVLEETGLEIECTTILMVESAGGVWLRFVMTGKVLGGTLKTPAQADQESLQAKWVSNLEELSLRATDILELIEKARSYSHARKIKDRTWHPDQLPCLRPYSDLLLRLVIVIKKKATNRVHILLSERTSWHLPVCQLNPGKSFHSTLRKFMVDLFGAEVPTHRPHGLLLVEHDPRDSKDGICLTLLVPFRSPLEEVPIIGKCVWHEVSKELGDKLLQRVVYRNSTLQFHVVK</sequence>
<evidence type="ECO:0000313" key="10">
    <source>
        <dbReference type="EMBL" id="CAG9768876.1"/>
    </source>
</evidence>
<keyword evidence="4" id="KW-0479">Metal-binding</keyword>
<dbReference type="GO" id="GO:0044715">
    <property type="term" value="F:8-oxo-dGDP phosphatase activity"/>
    <property type="evidence" value="ECO:0007669"/>
    <property type="project" value="TreeGrafter"/>
</dbReference>
<evidence type="ECO:0000256" key="3">
    <source>
        <dbReference type="ARBA" id="ARBA00005582"/>
    </source>
</evidence>
<dbReference type="Gene3D" id="3.90.79.10">
    <property type="entry name" value="Nucleoside Triphosphate Pyrophosphohydrolase"/>
    <property type="match status" value="1"/>
</dbReference>
<comment type="similarity">
    <text evidence="3 8">Belongs to the Nudix hydrolase family.</text>
</comment>
<dbReference type="PRINTS" id="PR00502">
    <property type="entry name" value="NUDIXFAMILY"/>
</dbReference>
<dbReference type="GO" id="GO:0044716">
    <property type="term" value="F:8-oxo-GDP phosphatase activity"/>
    <property type="evidence" value="ECO:0007669"/>
    <property type="project" value="TreeGrafter"/>
</dbReference>
<evidence type="ECO:0000313" key="11">
    <source>
        <dbReference type="Proteomes" id="UP001152799"/>
    </source>
</evidence>
<dbReference type="CDD" id="cd04671">
    <property type="entry name" value="NUDIX_8DGDPP_Nudt18"/>
    <property type="match status" value="1"/>
</dbReference>
<dbReference type="Pfam" id="PF00293">
    <property type="entry name" value="NUDIX"/>
    <property type="match status" value="1"/>
</dbReference>
<gene>
    <name evidence="10" type="ORF">CEUTPL_LOCUS9397</name>
</gene>